<name>A0A951U2W0_9CYAN</name>
<dbReference type="AlphaFoldDB" id="A0A951U2W0"/>
<dbReference type="Proteomes" id="UP000707356">
    <property type="component" value="Unassembled WGS sequence"/>
</dbReference>
<accession>A0A951U2W0</accession>
<proteinExistence type="predicted"/>
<comment type="caution">
    <text evidence="1">The sequence shown here is derived from an EMBL/GenBank/DDBJ whole genome shotgun (WGS) entry which is preliminary data.</text>
</comment>
<reference evidence="1" key="2">
    <citation type="journal article" date="2022" name="Microbiol. Resour. Announc.">
        <title>Metagenome Sequencing to Explore Phylogenomics of Terrestrial Cyanobacteria.</title>
        <authorList>
            <person name="Ward R.D."/>
            <person name="Stajich J.E."/>
            <person name="Johansen J.R."/>
            <person name="Huntemann M."/>
            <person name="Clum A."/>
            <person name="Foster B."/>
            <person name="Foster B."/>
            <person name="Roux S."/>
            <person name="Palaniappan K."/>
            <person name="Varghese N."/>
            <person name="Mukherjee S."/>
            <person name="Reddy T.B.K."/>
            <person name="Daum C."/>
            <person name="Copeland A."/>
            <person name="Chen I.A."/>
            <person name="Ivanova N.N."/>
            <person name="Kyrpides N.C."/>
            <person name="Shapiro N."/>
            <person name="Eloe-Fadrosh E.A."/>
            <person name="Pietrasiak N."/>
        </authorList>
    </citation>
    <scope>NUCLEOTIDE SEQUENCE</scope>
    <source>
        <strain evidence="1">GSE-TBD4-15B</strain>
    </source>
</reference>
<gene>
    <name evidence="1" type="ORF">KME07_01025</name>
</gene>
<evidence type="ECO:0000313" key="1">
    <source>
        <dbReference type="EMBL" id="MBW4464008.1"/>
    </source>
</evidence>
<protein>
    <submittedName>
        <fullName evidence="1">Uncharacterized protein</fullName>
    </submittedName>
</protein>
<dbReference type="EMBL" id="JAHHHV010000004">
    <property type="protein sequence ID" value="MBW4464008.1"/>
    <property type="molecule type" value="Genomic_DNA"/>
</dbReference>
<evidence type="ECO:0000313" key="2">
    <source>
        <dbReference type="Proteomes" id="UP000707356"/>
    </source>
</evidence>
<sequence>MLAIVHNGVAFPLFWWILDKKGNFNIDERIDLLGEVFPIFPDVKVANLTADRDVLGGDWFEYLLKHAKVPFRIRTR</sequence>
<reference evidence="1" key="1">
    <citation type="submission" date="2021-05" db="EMBL/GenBank/DDBJ databases">
        <authorList>
            <person name="Pietrasiak N."/>
            <person name="Ward R."/>
            <person name="Stajich J.E."/>
            <person name="Kurbessoian T."/>
        </authorList>
    </citation>
    <scope>NUCLEOTIDE SEQUENCE</scope>
    <source>
        <strain evidence="1">GSE-TBD4-15B</strain>
    </source>
</reference>
<organism evidence="1 2">
    <name type="scientific">Pegethrix bostrychoides GSE-TBD4-15B</name>
    <dbReference type="NCBI Taxonomy" id="2839662"/>
    <lineage>
        <taxon>Bacteria</taxon>
        <taxon>Bacillati</taxon>
        <taxon>Cyanobacteriota</taxon>
        <taxon>Cyanophyceae</taxon>
        <taxon>Oculatellales</taxon>
        <taxon>Oculatellaceae</taxon>
        <taxon>Pegethrix</taxon>
    </lineage>
</organism>